<feature type="domain" description="DUF58" evidence="1">
    <location>
        <begin position="195"/>
        <end position="249"/>
    </location>
</feature>
<evidence type="ECO:0000313" key="3">
    <source>
        <dbReference type="Proteomes" id="UP000254000"/>
    </source>
</evidence>
<evidence type="ECO:0000259" key="1">
    <source>
        <dbReference type="Pfam" id="PF01882"/>
    </source>
</evidence>
<dbReference type="InterPro" id="IPR002881">
    <property type="entry name" value="DUF58"/>
</dbReference>
<dbReference type="Pfam" id="PF01882">
    <property type="entry name" value="DUF58"/>
    <property type="match status" value="1"/>
</dbReference>
<dbReference type="OrthoDB" id="9812729at2"/>
<dbReference type="GeneID" id="78359828"/>
<dbReference type="RefSeq" id="WP_114568993.1">
    <property type="nucleotide sequence ID" value="NZ_CABMMS010000005.1"/>
</dbReference>
<accession>A0A369LZA2</accession>
<reference evidence="2 3" key="1">
    <citation type="journal article" date="2018" name="Elife">
        <title>Discovery and characterization of a prevalent human gut bacterial enzyme sufficient for the inactivation of a family of plant toxins.</title>
        <authorList>
            <person name="Koppel N."/>
            <person name="Bisanz J.E."/>
            <person name="Pandelia M.E."/>
            <person name="Turnbaugh P.J."/>
            <person name="Balskus E.P."/>
        </authorList>
    </citation>
    <scope>NUCLEOTIDE SEQUENCE [LARGE SCALE GENOMIC DNA]</scope>
    <source>
        <strain evidence="2 3">3C</strain>
    </source>
</reference>
<organism evidence="2 3">
    <name type="scientific">Gordonibacter pamelaeae</name>
    <dbReference type="NCBI Taxonomy" id="471189"/>
    <lineage>
        <taxon>Bacteria</taxon>
        <taxon>Bacillati</taxon>
        <taxon>Actinomycetota</taxon>
        <taxon>Coriobacteriia</taxon>
        <taxon>Eggerthellales</taxon>
        <taxon>Eggerthellaceae</taxon>
        <taxon>Gordonibacter</taxon>
    </lineage>
</organism>
<dbReference type="AlphaFoldDB" id="A0A369LZA2"/>
<keyword evidence="3" id="KW-1185">Reference proteome</keyword>
<proteinExistence type="predicted"/>
<sequence>MLRPRIVYLAALAVAAIVFVGTNEPPALAFLALLALLPAACKLAGVAAARGMTVELGLPTSCRVGQPLFLAVGVGRRGPSAPQRIELEVTFRNVMLGEEERVRVVLEGASRGGRFELPLDTAACGRVEVSAAEVLSFDPLGLWRERMACPFSGSYTVYPALVDLSVPFERAPQARFAGSSYDRHRKGQDMSETFDIREYRPSDPLAAIHWKLSSKMDKLMVREASHPSNYDVLVLVDLGRRLPNGERPPADVLAAALGLAASVSYDLCRQSLGHNVAVASEGELVDAMVDSPASFDSALDLLVSVPLPLSFGQAAQLFDAYRRECSFTKTVLVTTMVDHVALGVMGRLTDLSVLLVEAGGAESVEDAEAFRITRIPVDALEERVRSVSI</sequence>
<gene>
    <name evidence="2" type="ORF">C1877_09020</name>
</gene>
<dbReference type="Proteomes" id="UP000254000">
    <property type="component" value="Unassembled WGS sequence"/>
</dbReference>
<protein>
    <recommendedName>
        <fullName evidence="1">DUF58 domain-containing protein</fullName>
    </recommendedName>
</protein>
<dbReference type="EMBL" id="PPTS01000005">
    <property type="protein sequence ID" value="RDB64853.1"/>
    <property type="molecule type" value="Genomic_DNA"/>
</dbReference>
<name>A0A369LZA2_9ACTN</name>
<comment type="caution">
    <text evidence="2">The sequence shown here is derived from an EMBL/GenBank/DDBJ whole genome shotgun (WGS) entry which is preliminary data.</text>
</comment>
<evidence type="ECO:0000313" key="2">
    <source>
        <dbReference type="EMBL" id="RDB64853.1"/>
    </source>
</evidence>
<dbReference type="PANTHER" id="PTHR34351">
    <property type="entry name" value="SLR1927 PROTEIN-RELATED"/>
    <property type="match status" value="1"/>
</dbReference>